<proteinExistence type="predicted"/>
<dbReference type="PROSITE" id="PS50005">
    <property type="entry name" value="TPR"/>
    <property type="match status" value="1"/>
</dbReference>
<evidence type="ECO:0000256" key="1">
    <source>
        <dbReference type="PROSITE-ProRule" id="PRU00339"/>
    </source>
</evidence>
<dbReference type="EMBL" id="ML210275">
    <property type="protein sequence ID" value="TFK21226.1"/>
    <property type="molecule type" value="Genomic_DNA"/>
</dbReference>
<dbReference type="InterPro" id="IPR011990">
    <property type="entry name" value="TPR-like_helical_dom_sf"/>
</dbReference>
<feature type="compositionally biased region" description="Polar residues" evidence="2">
    <location>
        <begin position="88"/>
        <end position="103"/>
    </location>
</feature>
<dbReference type="STRING" id="230819.A0A5C3KLS5"/>
<reference evidence="3 4" key="1">
    <citation type="journal article" date="2019" name="Nat. Ecol. Evol.">
        <title>Megaphylogeny resolves global patterns of mushroom evolution.</title>
        <authorList>
            <person name="Varga T."/>
            <person name="Krizsan K."/>
            <person name="Foldi C."/>
            <person name="Dima B."/>
            <person name="Sanchez-Garcia M."/>
            <person name="Sanchez-Ramirez S."/>
            <person name="Szollosi G.J."/>
            <person name="Szarkandi J.G."/>
            <person name="Papp V."/>
            <person name="Albert L."/>
            <person name="Andreopoulos W."/>
            <person name="Angelini C."/>
            <person name="Antonin V."/>
            <person name="Barry K.W."/>
            <person name="Bougher N.L."/>
            <person name="Buchanan P."/>
            <person name="Buyck B."/>
            <person name="Bense V."/>
            <person name="Catcheside P."/>
            <person name="Chovatia M."/>
            <person name="Cooper J."/>
            <person name="Damon W."/>
            <person name="Desjardin D."/>
            <person name="Finy P."/>
            <person name="Geml J."/>
            <person name="Haridas S."/>
            <person name="Hughes K."/>
            <person name="Justo A."/>
            <person name="Karasinski D."/>
            <person name="Kautmanova I."/>
            <person name="Kiss B."/>
            <person name="Kocsube S."/>
            <person name="Kotiranta H."/>
            <person name="LaButti K.M."/>
            <person name="Lechner B.E."/>
            <person name="Liimatainen K."/>
            <person name="Lipzen A."/>
            <person name="Lukacs Z."/>
            <person name="Mihaltcheva S."/>
            <person name="Morgado L.N."/>
            <person name="Niskanen T."/>
            <person name="Noordeloos M.E."/>
            <person name="Ohm R.A."/>
            <person name="Ortiz-Santana B."/>
            <person name="Ovrebo C."/>
            <person name="Racz N."/>
            <person name="Riley R."/>
            <person name="Savchenko A."/>
            <person name="Shiryaev A."/>
            <person name="Soop K."/>
            <person name="Spirin V."/>
            <person name="Szebenyi C."/>
            <person name="Tomsovsky M."/>
            <person name="Tulloss R.E."/>
            <person name="Uehling J."/>
            <person name="Grigoriev I.V."/>
            <person name="Vagvolgyi C."/>
            <person name="Papp T."/>
            <person name="Martin F.M."/>
            <person name="Miettinen O."/>
            <person name="Hibbett D.S."/>
            <person name="Nagy L.G."/>
        </authorList>
    </citation>
    <scope>NUCLEOTIDE SEQUENCE [LARGE SCALE GENOMIC DNA]</scope>
    <source>
        <strain evidence="3 4">CBS 121175</strain>
    </source>
</reference>
<feature type="compositionally biased region" description="Polar residues" evidence="2">
    <location>
        <begin position="170"/>
        <end position="179"/>
    </location>
</feature>
<dbReference type="OrthoDB" id="2423701at2759"/>
<feature type="region of interest" description="Disordered" evidence="2">
    <location>
        <begin position="83"/>
        <end position="103"/>
    </location>
</feature>
<keyword evidence="1" id="KW-0802">TPR repeat</keyword>
<evidence type="ECO:0000256" key="2">
    <source>
        <dbReference type="SAM" id="MobiDB-lite"/>
    </source>
</evidence>
<evidence type="ECO:0000313" key="3">
    <source>
        <dbReference type="EMBL" id="TFK21226.1"/>
    </source>
</evidence>
<accession>A0A5C3KLS5</accession>
<feature type="region of interest" description="Disordered" evidence="2">
    <location>
        <begin position="534"/>
        <end position="576"/>
    </location>
</feature>
<gene>
    <name evidence="3" type="ORF">FA15DRAFT_707433</name>
</gene>
<feature type="compositionally biased region" description="Basic residues" evidence="2">
    <location>
        <begin position="560"/>
        <end position="569"/>
    </location>
</feature>
<dbReference type="Proteomes" id="UP000307440">
    <property type="component" value="Unassembled WGS sequence"/>
</dbReference>
<feature type="region of interest" description="Disordered" evidence="2">
    <location>
        <begin position="146"/>
        <end position="179"/>
    </location>
</feature>
<dbReference type="AlphaFoldDB" id="A0A5C3KLS5"/>
<protein>
    <submittedName>
        <fullName evidence="3">Uncharacterized protein</fullName>
    </submittedName>
</protein>
<organism evidence="3 4">
    <name type="scientific">Coprinopsis marcescibilis</name>
    <name type="common">Agaric fungus</name>
    <name type="synonym">Psathyrella marcescibilis</name>
    <dbReference type="NCBI Taxonomy" id="230819"/>
    <lineage>
        <taxon>Eukaryota</taxon>
        <taxon>Fungi</taxon>
        <taxon>Dikarya</taxon>
        <taxon>Basidiomycota</taxon>
        <taxon>Agaricomycotina</taxon>
        <taxon>Agaricomycetes</taxon>
        <taxon>Agaricomycetidae</taxon>
        <taxon>Agaricales</taxon>
        <taxon>Agaricineae</taxon>
        <taxon>Psathyrellaceae</taxon>
        <taxon>Coprinopsis</taxon>
    </lineage>
</organism>
<keyword evidence="4" id="KW-1185">Reference proteome</keyword>
<dbReference type="SUPFAM" id="SSF48452">
    <property type="entry name" value="TPR-like"/>
    <property type="match status" value="1"/>
</dbReference>
<sequence>MTGSLANAASASGEAFFKSGEYLLAQKRFSEASKLEPNEPMHVINLTRAFYEQGKYPACLKSALVAWQKVKLKEAITLVKHGTDHGKTSASSTYNDSTSTSKNAADTSNSLYILIAMIYAKAQIYHGHLGKLLTFLHDRGRGGINPLREDIGSSEMEGTQRGTTRGAEESMTSQASTSNGDLLAGKLSTEIEAFINMTIASSKKGTTMSSMAGAIDGEIAESFTCSFDTSVLEFWKTKCIDCDYFQEGTAQGFETPGHEHTCPSKERIAQGAGRAHWYKRIDAGRYSIYYDMPLFKTCLNAGTSILKFENEAVQYIASGSSGGMDSKLLSYVVKSRSFTTKGQIPLLYAGISDGRSIFADGVALSGQILHRMMGLMRGTMVAVNAGHKIHVTAIDTQPIVISKFIVTYHLLYFTKKRYRECEDVCDSAVYATLMYLTLGLIMPKYCCDLIEKTVDLVLAQLSHENEEERQQPLGGEYPLFLRDLSVTEVKSVFEYWKRCITDGTVNDTKQLLSNNPIEQDDPVEHLRLVSADNLIGPGSSANGPNTGAEEVAADEAASAKKSKKKKKKRADGAAANRKPSAIIAMAVCPNEKLPEASEPAYNDINKEFQIYRTSRTFFPPQDLLEARHPALGKLIECKGTPNDVLVAAAQDEVDKEWVINPLLLDETDDQQYPRIPTTPLDTLYMMLLQLSKLKGTKYEYGKVMFPGKTAIAVTRSYFRAIADMIAGELQVELVAGDVYQVLRQLSDAGVGSTSGRPESFPRQYWRMWLTNIPDYQGGALNVVTSLLPSLKTDADAMIIFDSERRLPHEYDTFENKCYQQAFIFPAEFPRYLGCTYEHKGGFSLQGSDKRMHTLTVQSPGQPLKALASKRELYDWLTRILLAILCNGRPPPPTEDFEGVSTENIINAGTWHDWETPTTLSTFLRLIEHLSLVGFPASWLGEYLGPLLAESPSVTTRVKPYRGSLPRPLPGSKGCEDLIAQKCRTVSLEFWKADLHALASLVGDGLSVPIVVPGSLPVARDSSELGLVEFNVKFEPRKRRRVPGDVDGNAKGMGKADVGLPWSRSVYIIFYNPNVGGGDGSGAKWDGVTVSPSVLMEEILDGLCDELGEMPGDIGERVQVVTLQYGRDVLGKSPVGFKLRALWYEKARREGWMVVAYRCDYGVVVTKPVPAKDWKTMRFVTPGST</sequence>
<name>A0A5C3KLS5_COPMA</name>
<evidence type="ECO:0000313" key="4">
    <source>
        <dbReference type="Proteomes" id="UP000307440"/>
    </source>
</evidence>
<feature type="repeat" description="TPR" evidence="1">
    <location>
        <begin position="6"/>
        <end position="39"/>
    </location>
</feature>
<dbReference type="Gene3D" id="1.25.40.10">
    <property type="entry name" value="Tetratricopeptide repeat domain"/>
    <property type="match status" value="1"/>
</dbReference>
<dbReference type="InterPro" id="IPR019734">
    <property type="entry name" value="TPR_rpt"/>
</dbReference>